<dbReference type="PANTHER" id="PTHR21047:SF2">
    <property type="entry name" value="THYMIDINE DIPHOSPHO-4-KETO-RHAMNOSE 3,5-EPIMERASE"/>
    <property type="match status" value="1"/>
</dbReference>
<evidence type="ECO:0000313" key="3">
    <source>
        <dbReference type="EMBL" id="KPJ53963.1"/>
    </source>
</evidence>
<dbReference type="PANTHER" id="PTHR21047">
    <property type="entry name" value="DTDP-6-DEOXY-D-GLUCOSE-3,5 EPIMERASE"/>
    <property type="match status" value="1"/>
</dbReference>
<dbReference type="InterPro" id="IPR011051">
    <property type="entry name" value="RmlC_Cupin_sf"/>
</dbReference>
<gene>
    <name evidence="3" type="ORF">AMJ39_02505</name>
</gene>
<reference evidence="3 4" key="1">
    <citation type="journal article" date="2015" name="Microbiome">
        <title>Genomic resolution of linkages in carbon, nitrogen, and sulfur cycling among widespread estuary sediment bacteria.</title>
        <authorList>
            <person name="Baker B.J."/>
            <person name="Lazar C.S."/>
            <person name="Teske A.P."/>
            <person name="Dick G.J."/>
        </authorList>
    </citation>
    <scope>NUCLEOTIDE SEQUENCE [LARGE SCALE GENOMIC DNA]</scope>
    <source>
        <strain evidence="3">DG_24</strain>
    </source>
</reference>
<dbReference type="GO" id="GO:0008830">
    <property type="term" value="F:dTDP-4-dehydrorhamnose 3,5-epimerase activity"/>
    <property type="evidence" value="ECO:0007669"/>
    <property type="project" value="InterPro"/>
</dbReference>
<evidence type="ECO:0000256" key="1">
    <source>
        <dbReference type="PIRSR" id="PIRSR600888-3"/>
    </source>
</evidence>
<dbReference type="Gene3D" id="2.60.120.10">
    <property type="entry name" value="Jelly Rolls"/>
    <property type="match status" value="1"/>
</dbReference>
<name>A0A0S7WV20_UNCT6</name>
<feature type="region of interest" description="Disordered" evidence="2">
    <location>
        <begin position="121"/>
        <end position="151"/>
    </location>
</feature>
<accession>A0A0S7WV20</accession>
<dbReference type="GO" id="GO:0005829">
    <property type="term" value="C:cytosol"/>
    <property type="evidence" value="ECO:0007669"/>
    <property type="project" value="TreeGrafter"/>
</dbReference>
<dbReference type="Pfam" id="PF00908">
    <property type="entry name" value="dTDP_sugar_isom"/>
    <property type="match status" value="1"/>
</dbReference>
<evidence type="ECO:0000256" key="2">
    <source>
        <dbReference type="SAM" id="MobiDB-lite"/>
    </source>
</evidence>
<organism evidence="3 4">
    <name type="scientific">candidate division TA06 bacterium DG_24</name>
    <dbReference type="NCBI Taxonomy" id="1703770"/>
    <lineage>
        <taxon>Bacteria</taxon>
        <taxon>Bacteria division TA06</taxon>
    </lineage>
</organism>
<protein>
    <recommendedName>
        <fullName evidence="5">dTDP-4-dehydrorhamnose 3,5-epimerase</fullName>
    </recommendedName>
</protein>
<dbReference type="Proteomes" id="UP000052008">
    <property type="component" value="Unassembled WGS sequence"/>
</dbReference>
<dbReference type="GO" id="GO:0000271">
    <property type="term" value="P:polysaccharide biosynthetic process"/>
    <property type="evidence" value="ECO:0007669"/>
    <property type="project" value="TreeGrafter"/>
</dbReference>
<dbReference type="STRING" id="1703770.AMJ39_02505"/>
<dbReference type="AlphaFoldDB" id="A0A0S7WV20"/>
<dbReference type="SUPFAM" id="SSF51182">
    <property type="entry name" value="RmlC-like cupins"/>
    <property type="match status" value="1"/>
</dbReference>
<feature type="site" description="Participates in a stacking interaction with the thymidine ring of dTDP-4-oxo-6-deoxyglucose" evidence="1">
    <location>
        <position position="125"/>
    </location>
</feature>
<dbReference type="EMBL" id="LIZS01000009">
    <property type="protein sequence ID" value="KPJ53963.1"/>
    <property type="molecule type" value="Genomic_DNA"/>
</dbReference>
<evidence type="ECO:0008006" key="5">
    <source>
        <dbReference type="Google" id="ProtNLM"/>
    </source>
</evidence>
<dbReference type="InterPro" id="IPR014710">
    <property type="entry name" value="RmlC-like_jellyroll"/>
</dbReference>
<dbReference type="InterPro" id="IPR000888">
    <property type="entry name" value="RmlC-like"/>
</dbReference>
<comment type="caution">
    <text evidence="3">The sequence shown here is derived from an EMBL/GenBank/DDBJ whole genome shotgun (WGS) entry which is preliminary data.</text>
</comment>
<proteinExistence type="predicted"/>
<evidence type="ECO:0000313" key="4">
    <source>
        <dbReference type="Proteomes" id="UP000052008"/>
    </source>
</evidence>
<sequence length="151" mass="17026">MIEGVQVIPLTRHVDERGYVMEILRSDDTHYEKFGQVYVATCNPGIIKAWHAHRKQTDHFAVVKGNAKIGLFDDREASPTCGETMNVVIGELNPALVIIPPLVWHGQMALGNEPSILINIPSEPYDPEQPDELRRDPFDPEIGFEWRPQSG</sequence>